<evidence type="ECO:0000313" key="3">
    <source>
        <dbReference type="EMBL" id="KDP23041.1"/>
    </source>
</evidence>
<feature type="domain" description="Retrotransposon gag" evidence="2">
    <location>
        <begin position="14"/>
        <end position="101"/>
    </location>
</feature>
<dbReference type="InterPro" id="IPR005162">
    <property type="entry name" value="Retrotrans_gag_dom"/>
</dbReference>
<feature type="region of interest" description="Disordered" evidence="1">
    <location>
        <begin position="142"/>
        <end position="172"/>
    </location>
</feature>
<dbReference type="OrthoDB" id="1737504at2759"/>
<organism evidence="3 4">
    <name type="scientific">Jatropha curcas</name>
    <name type="common">Barbados nut</name>
    <dbReference type="NCBI Taxonomy" id="180498"/>
    <lineage>
        <taxon>Eukaryota</taxon>
        <taxon>Viridiplantae</taxon>
        <taxon>Streptophyta</taxon>
        <taxon>Embryophyta</taxon>
        <taxon>Tracheophyta</taxon>
        <taxon>Spermatophyta</taxon>
        <taxon>Magnoliopsida</taxon>
        <taxon>eudicotyledons</taxon>
        <taxon>Gunneridae</taxon>
        <taxon>Pentapetalae</taxon>
        <taxon>rosids</taxon>
        <taxon>fabids</taxon>
        <taxon>Malpighiales</taxon>
        <taxon>Euphorbiaceae</taxon>
        <taxon>Crotonoideae</taxon>
        <taxon>Jatropheae</taxon>
        <taxon>Jatropha</taxon>
    </lineage>
</organism>
<feature type="compositionally biased region" description="Basic and acidic residues" evidence="1">
    <location>
        <begin position="142"/>
        <end position="151"/>
    </location>
</feature>
<feature type="compositionally biased region" description="Basic residues" evidence="1">
    <location>
        <begin position="152"/>
        <end position="166"/>
    </location>
</feature>
<proteinExistence type="predicted"/>
<dbReference type="Pfam" id="PF03732">
    <property type="entry name" value="Retrotrans_gag"/>
    <property type="match status" value="1"/>
</dbReference>
<accession>A0A067JGI6</accession>
<dbReference type="AlphaFoldDB" id="A0A067JGI6"/>
<gene>
    <name evidence="3" type="ORF">JCGZ_00506</name>
</gene>
<dbReference type="PANTHER" id="PTHR33223">
    <property type="entry name" value="CCHC-TYPE DOMAIN-CONTAINING PROTEIN"/>
    <property type="match status" value="1"/>
</dbReference>
<name>A0A067JGI6_JATCU</name>
<keyword evidence="4" id="KW-1185">Reference proteome</keyword>
<evidence type="ECO:0000313" key="4">
    <source>
        <dbReference type="Proteomes" id="UP000027138"/>
    </source>
</evidence>
<evidence type="ECO:0000259" key="2">
    <source>
        <dbReference type="Pfam" id="PF03732"/>
    </source>
</evidence>
<dbReference type="PANTHER" id="PTHR33223:SF10">
    <property type="entry name" value="AMINOTRANSFERASE-LIKE PLANT MOBILE DOMAIN-CONTAINING PROTEIN"/>
    <property type="match status" value="1"/>
</dbReference>
<protein>
    <recommendedName>
        <fullName evidence="2">Retrotransposon gag domain-containing protein</fullName>
    </recommendedName>
</protein>
<dbReference type="EMBL" id="KK915297">
    <property type="protein sequence ID" value="KDP23041.1"/>
    <property type="molecule type" value="Genomic_DNA"/>
</dbReference>
<evidence type="ECO:0000256" key="1">
    <source>
        <dbReference type="SAM" id="MobiDB-lite"/>
    </source>
</evidence>
<reference evidence="3 4" key="1">
    <citation type="journal article" date="2014" name="PLoS ONE">
        <title>Global Analysis of Gene Expression Profiles in Physic Nut (Jatropha curcas L.) Seedlings Exposed to Salt Stress.</title>
        <authorList>
            <person name="Zhang L."/>
            <person name="Zhang C."/>
            <person name="Wu P."/>
            <person name="Chen Y."/>
            <person name="Li M."/>
            <person name="Jiang H."/>
            <person name="Wu G."/>
        </authorList>
    </citation>
    <scope>NUCLEOTIDE SEQUENCE [LARGE SCALE GENOMIC DNA]</scope>
    <source>
        <strain evidence="4">cv. GZQX0401</strain>
        <tissue evidence="3">Young leaves</tissue>
    </source>
</reference>
<dbReference type="Proteomes" id="UP000027138">
    <property type="component" value="Unassembled WGS sequence"/>
</dbReference>
<sequence length="201" mass="23856">MMYLQSNSVYLMCKVFPITLKEVAQEWYQTLKMGCIQSFSQLATMFRAQFITSVPSRKISSDLVDLRREDGETLRQYISRFQRTAMQVDNLNDEVAISAMTKNCNYNKLFKSLRIDPPLTFIELMARAHKYIKLDEAYETQHQRLPEEEKSKHRRHPSPIRRRSPIRRSPFLHTRASYDVRTPYLIDDRSQQGREFTPLNK</sequence>